<dbReference type="HOGENOM" id="CLU_2393131_0_0_5"/>
<dbReference type="STRING" id="349163.Acry_0247"/>
<feature type="region of interest" description="Disordered" evidence="1">
    <location>
        <begin position="15"/>
        <end position="74"/>
    </location>
</feature>
<dbReference type="Proteomes" id="UP000000245">
    <property type="component" value="Chromosome"/>
</dbReference>
<dbReference type="eggNOG" id="ENOG50339DM">
    <property type="taxonomic scope" value="Bacteria"/>
</dbReference>
<protein>
    <submittedName>
        <fullName evidence="2">Uncharacterized protein</fullName>
    </submittedName>
</protein>
<evidence type="ECO:0000313" key="3">
    <source>
        <dbReference type="Proteomes" id="UP000000245"/>
    </source>
</evidence>
<proteinExistence type="predicted"/>
<feature type="compositionally biased region" description="Polar residues" evidence="1">
    <location>
        <begin position="24"/>
        <end position="43"/>
    </location>
</feature>
<evidence type="ECO:0000313" key="2">
    <source>
        <dbReference type="EMBL" id="ABQ29475.1"/>
    </source>
</evidence>
<organism evidence="2 3">
    <name type="scientific">Acidiphilium cryptum (strain JF-5)</name>
    <dbReference type="NCBI Taxonomy" id="349163"/>
    <lineage>
        <taxon>Bacteria</taxon>
        <taxon>Pseudomonadati</taxon>
        <taxon>Pseudomonadota</taxon>
        <taxon>Alphaproteobacteria</taxon>
        <taxon>Acetobacterales</taxon>
        <taxon>Acidocellaceae</taxon>
        <taxon>Acidiphilium</taxon>
    </lineage>
</organism>
<name>A5FV43_ACICJ</name>
<keyword evidence="3" id="KW-1185">Reference proteome</keyword>
<gene>
    <name evidence="2" type="ordered locus">Acry_0247</name>
</gene>
<dbReference type="EMBL" id="CP000697">
    <property type="protein sequence ID" value="ABQ29475.1"/>
    <property type="molecule type" value="Genomic_DNA"/>
</dbReference>
<dbReference type="AlphaFoldDB" id="A5FV43"/>
<sequence length="93" mass="9309">MPRMMVPPCAVESPIRAAGWPPISTVNAPTTTESGGPTQTAMSPTRAAGMPPISTVGAPGPMIGPPTWGTSTSTIGQTCMSVRRAAGCPMANG</sequence>
<reference evidence="2 3" key="1">
    <citation type="submission" date="2007-05" db="EMBL/GenBank/DDBJ databases">
        <title>Complete sequence of chromosome of Acidiphilium cryptum JF-5.</title>
        <authorList>
            <consortium name="US DOE Joint Genome Institute"/>
            <person name="Copeland A."/>
            <person name="Lucas S."/>
            <person name="Lapidus A."/>
            <person name="Barry K."/>
            <person name="Detter J.C."/>
            <person name="Glavina del Rio T."/>
            <person name="Hammon N."/>
            <person name="Israni S."/>
            <person name="Dalin E."/>
            <person name="Tice H."/>
            <person name="Pitluck S."/>
            <person name="Sims D."/>
            <person name="Brettin T."/>
            <person name="Bruce D."/>
            <person name="Han C."/>
            <person name="Schmutz J."/>
            <person name="Larimer F."/>
            <person name="Land M."/>
            <person name="Hauser L."/>
            <person name="Kyrpides N."/>
            <person name="Kim E."/>
            <person name="Magnuson T."/>
            <person name="Richardson P."/>
        </authorList>
    </citation>
    <scope>NUCLEOTIDE SEQUENCE [LARGE SCALE GENOMIC DNA]</scope>
    <source>
        <strain evidence="2 3">JF-5</strain>
    </source>
</reference>
<evidence type="ECO:0000256" key="1">
    <source>
        <dbReference type="SAM" id="MobiDB-lite"/>
    </source>
</evidence>
<dbReference type="KEGG" id="acr:Acry_0247"/>
<accession>A5FV43</accession>